<dbReference type="Proteomes" id="UP000091820">
    <property type="component" value="Unassembled WGS sequence"/>
</dbReference>
<reference evidence="2" key="2">
    <citation type="submission" date="2020-05" db="UniProtKB">
        <authorList>
            <consortium name="EnsemblMetazoa"/>
        </authorList>
    </citation>
    <scope>IDENTIFICATION</scope>
    <source>
        <strain evidence="2">IAEA</strain>
    </source>
</reference>
<organism evidence="2 3">
    <name type="scientific">Glossina brevipalpis</name>
    <dbReference type="NCBI Taxonomy" id="37001"/>
    <lineage>
        <taxon>Eukaryota</taxon>
        <taxon>Metazoa</taxon>
        <taxon>Ecdysozoa</taxon>
        <taxon>Arthropoda</taxon>
        <taxon>Hexapoda</taxon>
        <taxon>Insecta</taxon>
        <taxon>Pterygota</taxon>
        <taxon>Neoptera</taxon>
        <taxon>Endopterygota</taxon>
        <taxon>Diptera</taxon>
        <taxon>Brachycera</taxon>
        <taxon>Muscomorpha</taxon>
        <taxon>Hippoboscoidea</taxon>
        <taxon>Glossinidae</taxon>
        <taxon>Glossina</taxon>
    </lineage>
</organism>
<accession>A0A1A9WS49</accession>
<dbReference type="VEuPathDB" id="VectorBase:GBRI030070"/>
<dbReference type="STRING" id="37001.A0A1A9WS49"/>
<evidence type="ECO:0000313" key="3">
    <source>
        <dbReference type="Proteomes" id="UP000091820"/>
    </source>
</evidence>
<reference evidence="3" key="1">
    <citation type="submission" date="2014-03" db="EMBL/GenBank/DDBJ databases">
        <authorList>
            <person name="Aksoy S."/>
            <person name="Warren W."/>
            <person name="Wilson R.K."/>
        </authorList>
    </citation>
    <scope>NUCLEOTIDE SEQUENCE [LARGE SCALE GENOMIC DNA]</scope>
    <source>
        <strain evidence="3">IAEA</strain>
    </source>
</reference>
<protein>
    <submittedName>
        <fullName evidence="2">Uncharacterized protein</fullName>
    </submittedName>
</protein>
<name>A0A1A9WS49_9MUSC</name>
<proteinExistence type="predicted"/>
<keyword evidence="3" id="KW-1185">Reference proteome</keyword>
<keyword evidence="1" id="KW-0175">Coiled coil</keyword>
<evidence type="ECO:0000313" key="2">
    <source>
        <dbReference type="EnsemblMetazoa" id="GBRI030070-PA"/>
    </source>
</evidence>
<evidence type="ECO:0000256" key="1">
    <source>
        <dbReference type="SAM" id="Coils"/>
    </source>
</evidence>
<feature type="coiled-coil region" evidence="1">
    <location>
        <begin position="6"/>
        <end position="47"/>
    </location>
</feature>
<sequence length="89" mass="10347">MEAAIQKNTNDELKTLQVRLSILESELQQAITRAELAESELEKYKINEKKEKTFRPPIPPPMPSILLYKGTMMSATPNHKRYYIREIVT</sequence>
<dbReference type="AlphaFoldDB" id="A0A1A9WS49"/>
<dbReference type="EnsemblMetazoa" id="GBRI030070-RA">
    <property type="protein sequence ID" value="GBRI030070-PA"/>
    <property type="gene ID" value="GBRI030070"/>
</dbReference>